<evidence type="ECO:0000313" key="3">
    <source>
        <dbReference type="Proteomes" id="UP000800096"/>
    </source>
</evidence>
<feature type="region of interest" description="Disordered" evidence="1">
    <location>
        <begin position="1"/>
        <end position="20"/>
    </location>
</feature>
<dbReference type="EMBL" id="ML979135">
    <property type="protein sequence ID" value="KAF1917201.1"/>
    <property type="molecule type" value="Genomic_DNA"/>
</dbReference>
<dbReference type="PROSITE" id="PS51257">
    <property type="entry name" value="PROKAR_LIPOPROTEIN"/>
    <property type="match status" value="1"/>
</dbReference>
<keyword evidence="3" id="KW-1185">Reference proteome</keyword>
<dbReference type="Proteomes" id="UP000800096">
    <property type="component" value="Unassembled WGS sequence"/>
</dbReference>
<feature type="compositionally biased region" description="Low complexity" evidence="1">
    <location>
        <begin position="9"/>
        <end position="20"/>
    </location>
</feature>
<organism evidence="2 3">
    <name type="scientific">Ampelomyces quisqualis</name>
    <name type="common">Powdery mildew agent</name>
    <dbReference type="NCBI Taxonomy" id="50730"/>
    <lineage>
        <taxon>Eukaryota</taxon>
        <taxon>Fungi</taxon>
        <taxon>Dikarya</taxon>
        <taxon>Ascomycota</taxon>
        <taxon>Pezizomycotina</taxon>
        <taxon>Dothideomycetes</taxon>
        <taxon>Pleosporomycetidae</taxon>
        <taxon>Pleosporales</taxon>
        <taxon>Pleosporineae</taxon>
        <taxon>Phaeosphaeriaceae</taxon>
        <taxon>Ampelomyces</taxon>
    </lineage>
</organism>
<dbReference type="AlphaFoldDB" id="A0A6A5QN59"/>
<accession>A0A6A5QN59</accession>
<evidence type="ECO:0000256" key="1">
    <source>
        <dbReference type="SAM" id="MobiDB-lite"/>
    </source>
</evidence>
<protein>
    <submittedName>
        <fullName evidence="2">Uncharacterized protein</fullName>
    </submittedName>
</protein>
<gene>
    <name evidence="2" type="ORF">BDU57DRAFT_517756</name>
</gene>
<evidence type="ECO:0000313" key="2">
    <source>
        <dbReference type="EMBL" id="KAF1917201.1"/>
    </source>
</evidence>
<proteinExistence type="predicted"/>
<dbReference type="OrthoDB" id="5278907at2759"/>
<name>A0A6A5QN59_AMPQU</name>
<reference evidence="2" key="1">
    <citation type="journal article" date="2020" name="Stud. Mycol.">
        <title>101 Dothideomycetes genomes: a test case for predicting lifestyles and emergence of pathogens.</title>
        <authorList>
            <person name="Haridas S."/>
            <person name="Albert R."/>
            <person name="Binder M."/>
            <person name="Bloem J."/>
            <person name="Labutti K."/>
            <person name="Salamov A."/>
            <person name="Andreopoulos B."/>
            <person name="Baker S."/>
            <person name="Barry K."/>
            <person name="Bills G."/>
            <person name="Bluhm B."/>
            <person name="Cannon C."/>
            <person name="Castanera R."/>
            <person name="Culley D."/>
            <person name="Daum C."/>
            <person name="Ezra D."/>
            <person name="Gonzalez J."/>
            <person name="Henrissat B."/>
            <person name="Kuo A."/>
            <person name="Liang C."/>
            <person name="Lipzen A."/>
            <person name="Lutzoni F."/>
            <person name="Magnuson J."/>
            <person name="Mondo S."/>
            <person name="Nolan M."/>
            <person name="Ohm R."/>
            <person name="Pangilinan J."/>
            <person name="Park H.-J."/>
            <person name="Ramirez L."/>
            <person name="Alfaro M."/>
            <person name="Sun H."/>
            <person name="Tritt A."/>
            <person name="Yoshinaga Y."/>
            <person name="Zwiers L.-H."/>
            <person name="Turgeon B."/>
            <person name="Goodwin S."/>
            <person name="Spatafora J."/>
            <person name="Crous P."/>
            <person name="Grigoriev I."/>
        </authorList>
    </citation>
    <scope>NUCLEOTIDE SEQUENCE</scope>
    <source>
        <strain evidence="2">HMLAC05119</strain>
    </source>
</reference>
<sequence length="53" mass="5219">MKPNHQIPTASSTSGSASTTGSGCVAWLYTGMAPLGGRGTSAGRGVNGSRCPH</sequence>